<organism evidence="3 4">
    <name type="scientific">Kitasatospora acidiphila</name>
    <dbReference type="NCBI Taxonomy" id="2567942"/>
    <lineage>
        <taxon>Bacteria</taxon>
        <taxon>Bacillati</taxon>
        <taxon>Actinomycetota</taxon>
        <taxon>Actinomycetes</taxon>
        <taxon>Kitasatosporales</taxon>
        <taxon>Streptomycetaceae</taxon>
        <taxon>Kitasatospora</taxon>
    </lineage>
</organism>
<dbReference type="InterPro" id="IPR025164">
    <property type="entry name" value="Toastrack_DUF4097"/>
</dbReference>
<dbReference type="RefSeq" id="WP_141635975.1">
    <property type="nucleotide sequence ID" value="NZ_VIGB01000003.1"/>
</dbReference>
<dbReference type="EMBL" id="VIGB01000003">
    <property type="protein sequence ID" value="TQF05501.1"/>
    <property type="molecule type" value="Genomic_DNA"/>
</dbReference>
<dbReference type="AlphaFoldDB" id="A0A540W911"/>
<name>A0A540W911_9ACTN</name>
<feature type="domain" description="DUF4097" evidence="2">
    <location>
        <begin position="47"/>
        <end position="254"/>
    </location>
</feature>
<keyword evidence="4" id="KW-1185">Reference proteome</keyword>
<gene>
    <name evidence="3" type="ORF">E6W39_28820</name>
</gene>
<reference evidence="3 4" key="1">
    <citation type="submission" date="2019-06" db="EMBL/GenBank/DDBJ databases">
        <title>Description of Kitasatospora acidophila sp. nov. isolated from pine grove soil, and reclassification of Streptomyces novaecaesareae to Kitasatospora novaeceasareae comb. nov.</title>
        <authorList>
            <person name="Kim M.J."/>
        </authorList>
    </citation>
    <scope>NUCLEOTIDE SEQUENCE [LARGE SCALE GENOMIC DNA]</scope>
    <source>
        <strain evidence="3 4">MMS16-CNU292</strain>
    </source>
</reference>
<feature type="compositionally biased region" description="Low complexity" evidence="1">
    <location>
        <begin position="238"/>
        <end position="251"/>
    </location>
</feature>
<sequence>MTGEYRRWRAVGLLAAALLMVLGAGQTWHVVAQQAGVTNYVYQTQVTALELTLENATARITPSPDGAVTVNQIDHWTLSRPRITRELAGTVLKIAMHCPGVVPIGAMGCAANFDIRVPPTAAVRVKGSSTDTSISGLSGDLNLSATSGSFQLADVSGRLTAQVTSGSVTGSGIASAEASARVTSGSADLTFSAAPHLLTMAAASGSVRAELPRGTGYRLAVAIGSGGRDIDSALENPSSTSTITASADSGSVTLKRSGG</sequence>
<accession>A0A540W911</accession>
<dbReference type="OrthoDB" id="3871427at2"/>
<proteinExistence type="predicted"/>
<evidence type="ECO:0000313" key="3">
    <source>
        <dbReference type="EMBL" id="TQF05501.1"/>
    </source>
</evidence>
<protein>
    <submittedName>
        <fullName evidence="3">DUF4097 domain-containing protein</fullName>
    </submittedName>
</protein>
<dbReference type="Pfam" id="PF13349">
    <property type="entry name" value="DUF4097"/>
    <property type="match status" value="1"/>
</dbReference>
<evidence type="ECO:0000259" key="2">
    <source>
        <dbReference type="Pfam" id="PF13349"/>
    </source>
</evidence>
<dbReference type="Proteomes" id="UP000319103">
    <property type="component" value="Unassembled WGS sequence"/>
</dbReference>
<evidence type="ECO:0000256" key="1">
    <source>
        <dbReference type="SAM" id="MobiDB-lite"/>
    </source>
</evidence>
<evidence type="ECO:0000313" key="4">
    <source>
        <dbReference type="Proteomes" id="UP000319103"/>
    </source>
</evidence>
<feature type="region of interest" description="Disordered" evidence="1">
    <location>
        <begin position="235"/>
        <end position="259"/>
    </location>
</feature>
<comment type="caution">
    <text evidence="3">The sequence shown here is derived from an EMBL/GenBank/DDBJ whole genome shotgun (WGS) entry which is preliminary data.</text>
</comment>